<evidence type="ECO:0000259" key="4">
    <source>
        <dbReference type="PROSITE" id="PS50056"/>
    </source>
</evidence>
<dbReference type="AlphaFoldDB" id="A0A9W6T372"/>
<evidence type="ECO:0000313" key="6">
    <source>
        <dbReference type="EMBL" id="GME73111.1"/>
    </source>
</evidence>
<keyword evidence="2" id="KW-0378">Hydrolase</keyword>
<dbReference type="InterPro" id="IPR029021">
    <property type="entry name" value="Prot-tyrosine_phosphatase-like"/>
</dbReference>
<dbReference type="GO" id="GO:0043491">
    <property type="term" value="P:phosphatidylinositol 3-kinase/protein kinase B signal transduction"/>
    <property type="evidence" value="ECO:0007669"/>
    <property type="project" value="TreeGrafter"/>
</dbReference>
<feature type="compositionally biased region" description="Basic and acidic residues" evidence="3">
    <location>
        <begin position="61"/>
        <end position="71"/>
    </location>
</feature>
<dbReference type="Proteomes" id="UP001165120">
    <property type="component" value="Unassembled WGS sequence"/>
</dbReference>
<dbReference type="GO" id="GO:0005634">
    <property type="term" value="C:nucleus"/>
    <property type="evidence" value="ECO:0007669"/>
    <property type="project" value="TreeGrafter"/>
</dbReference>
<dbReference type="EC" id="3.1.3.67" evidence="1"/>
<dbReference type="InterPro" id="IPR016130">
    <property type="entry name" value="Tyr_Pase_AS"/>
</dbReference>
<dbReference type="PANTHER" id="PTHR12305:SF81">
    <property type="entry name" value="PHOSPHATIDYLINOSITOL 3,4,5-TRISPHOSPHATE 3-PHOSPHATASE AND DUAL-SPECIFICITY PROTEIN PHOSPHATASE PTEN"/>
    <property type="match status" value="1"/>
</dbReference>
<dbReference type="CDD" id="cd14497">
    <property type="entry name" value="PTP_PTEN-like"/>
    <property type="match status" value="1"/>
</dbReference>
<protein>
    <recommendedName>
        <fullName evidence="1">phosphatidylinositol-3,4,5-trisphosphate 3-phosphatase</fullName>
        <ecNumber evidence="1">3.1.3.67</ecNumber>
    </recommendedName>
</protein>
<comment type="caution">
    <text evidence="6">The sequence shown here is derived from an EMBL/GenBank/DDBJ whole genome shotgun (WGS) entry which is preliminary data.</text>
</comment>
<gene>
    <name evidence="6" type="ORF">Cboi02_000390800</name>
</gene>
<evidence type="ECO:0000259" key="5">
    <source>
        <dbReference type="PROSITE" id="PS51181"/>
    </source>
</evidence>
<dbReference type="GO" id="GO:0004725">
    <property type="term" value="F:protein tyrosine phosphatase activity"/>
    <property type="evidence" value="ECO:0007669"/>
    <property type="project" value="TreeGrafter"/>
</dbReference>
<dbReference type="InterPro" id="IPR000340">
    <property type="entry name" value="Dual-sp_phosphatase_cat-dom"/>
</dbReference>
<dbReference type="InterPro" id="IPR029023">
    <property type="entry name" value="Tensin_phosphatase"/>
</dbReference>
<reference evidence="6" key="1">
    <citation type="submission" date="2023-04" db="EMBL/GenBank/DDBJ databases">
        <title>Candida boidinii NBRC 10035.</title>
        <authorList>
            <person name="Ichikawa N."/>
            <person name="Sato H."/>
            <person name="Tonouchi N."/>
        </authorList>
    </citation>
    <scope>NUCLEOTIDE SEQUENCE</scope>
    <source>
        <strain evidence="6">NBRC 10035</strain>
    </source>
</reference>
<evidence type="ECO:0000256" key="3">
    <source>
        <dbReference type="SAM" id="MobiDB-lite"/>
    </source>
</evidence>
<dbReference type="GO" id="GO:0016314">
    <property type="term" value="F:phosphatidylinositol-3,4,5-trisphosphate 3-phosphatase activity"/>
    <property type="evidence" value="ECO:0007669"/>
    <property type="project" value="UniProtKB-EC"/>
</dbReference>
<evidence type="ECO:0000256" key="2">
    <source>
        <dbReference type="ARBA" id="ARBA00022801"/>
    </source>
</evidence>
<dbReference type="SUPFAM" id="SSF52799">
    <property type="entry name" value="(Phosphotyrosine protein) phosphatases II"/>
    <property type="match status" value="1"/>
</dbReference>
<dbReference type="InterPro" id="IPR051281">
    <property type="entry name" value="Dual-spec_lipid-protein_phosph"/>
</dbReference>
<dbReference type="GO" id="GO:0046856">
    <property type="term" value="P:phosphatidylinositol dephosphorylation"/>
    <property type="evidence" value="ECO:0007669"/>
    <property type="project" value="TreeGrafter"/>
</dbReference>
<sequence length="440" mass="50772">MQRRFSTPFRVMFRENSTSTTSDVGGGAYWNRLQQIGLVNGNVNKNKNKKKYTKKSSSDSNTKEYKEKEEGNGAGVYRVPSVPRGQVVTTNGTKLDLSYLTPRILIGSGPTDGKISRLYRNSIYDIIGYLNGRHGENNWCIYNLRAEKLGYAESLVSNSSGILKNFKFLDHTVMPFVKFLECVKSIEEYTNSSAGNTVFVHCKFGKGRTGMIAVGYLMYKYNMILSDALDLFRIRRNFYDVTVSVSSQLRYLKYFRKMLDNRENIFDKYKKITKENHKILFKSLNFEKLKVDINDFNFPLFDSHDTFVRFKIQNFGSKEGDKISEVYTDTIRLKDIEKNSDGIDVTVDLNSMNTDENEFLNLQDFSICIEFLNDSRLIAYGNFWFNPINEILNDNLEDADRKTGIEKSVEVTWDEMDGYKGTKKRGLKLFESVCVKYVVI</sequence>
<keyword evidence="7" id="KW-1185">Reference proteome</keyword>
<dbReference type="PROSITE" id="PS51181">
    <property type="entry name" value="PPASE_TENSIN"/>
    <property type="match status" value="1"/>
</dbReference>
<feature type="region of interest" description="Disordered" evidence="3">
    <location>
        <begin position="44"/>
        <end position="77"/>
    </location>
</feature>
<proteinExistence type="predicted"/>
<dbReference type="Pfam" id="PF00782">
    <property type="entry name" value="DSPc"/>
    <property type="match status" value="1"/>
</dbReference>
<evidence type="ECO:0000313" key="7">
    <source>
        <dbReference type="Proteomes" id="UP001165120"/>
    </source>
</evidence>
<organism evidence="6 7">
    <name type="scientific">Candida boidinii</name>
    <name type="common">Yeast</name>
    <dbReference type="NCBI Taxonomy" id="5477"/>
    <lineage>
        <taxon>Eukaryota</taxon>
        <taxon>Fungi</taxon>
        <taxon>Dikarya</taxon>
        <taxon>Ascomycota</taxon>
        <taxon>Saccharomycotina</taxon>
        <taxon>Pichiomycetes</taxon>
        <taxon>Pichiales</taxon>
        <taxon>Pichiaceae</taxon>
        <taxon>Ogataea</taxon>
        <taxon>Ogataea/Candida clade</taxon>
    </lineage>
</organism>
<dbReference type="InterPro" id="IPR000387">
    <property type="entry name" value="Tyr_Pase_dom"/>
</dbReference>
<dbReference type="PANTHER" id="PTHR12305">
    <property type="entry name" value="PHOSPHATASE WITH HOMOLOGY TO TENSIN"/>
    <property type="match status" value="1"/>
</dbReference>
<dbReference type="PROSITE" id="PS00383">
    <property type="entry name" value="TYR_PHOSPHATASE_1"/>
    <property type="match status" value="1"/>
</dbReference>
<feature type="domain" description="Tyrosine specific protein phosphatases" evidence="4">
    <location>
        <begin position="177"/>
        <end position="236"/>
    </location>
</feature>
<accession>A0A9W6T372</accession>
<dbReference type="GO" id="GO:0042995">
    <property type="term" value="C:cell projection"/>
    <property type="evidence" value="ECO:0007669"/>
    <property type="project" value="TreeGrafter"/>
</dbReference>
<dbReference type="GO" id="GO:0005886">
    <property type="term" value="C:plasma membrane"/>
    <property type="evidence" value="ECO:0007669"/>
    <property type="project" value="TreeGrafter"/>
</dbReference>
<dbReference type="Gene3D" id="3.90.190.10">
    <property type="entry name" value="Protein tyrosine phosphatase superfamily"/>
    <property type="match status" value="1"/>
</dbReference>
<feature type="domain" description="Phosphatase tensin-type" evidence="5">
    <location>
        <begin position="86"/>
        <end position="262"/>
    </location>
</feature>
<dbReference type="PROSITE" id="PS50056">
    <property type="entry name" value="TYR_PHOSPHATASE_2"/>
    <property type="match status" value="1"/>
</dbReference>
<dbReference type="GO" id="GO:0051896">
    <property type="term" value="P:regulation of phosphatidylinositol 3-kinase/protein kinase B signal transduction"/>
    <property type="evidence" value="ECO:0007669"/>
    <property type="project" value="TreeGrafter"/>
</dbReference>
<dbReference type="EMBL" id="BSXN01001450">
    <property type="protein sequence ID" value="GME73111.1"/>
    <property type="molecule type" value="Genomic_DNA"/>
</dbReference>
<dbReference type="GO" id="GO:0005829">
    <property type="term" value="C:cytosol"/>
    <property type="evidence" value="ECO:0007669"/>
    <property type="project" value="TreeGrafter"/>
</dbReference>
<name>A0A9W6T372_CANBO</name>
<evidence type="ECO:0000256" key="1">
    <source>
        <dbReference type="ARBA" id="ARBA00013015"/>
    </source>
</evidence>